<dbReference type="AlphaFoldDB" id="A0AAD5GGT7"/>
<name>A0AAD5GGT7_AMBAR</name>
<proteinExistence type="predicted"/>
<gene>
    <name evidence="1" type="ORF">M8C21_019375</name>
</gene>
<dbReference type="EMBL" id="JAMZMK010008551">
    <property type="protein sequence ID" value="KAI7739871.1"/>
    <property type="molecule type" value="Genomic_DNA"/>
</dbReference>
<accession>A0AAD5GGT7</accession>
<reference evidence="1" key="1">
    <citation type="submission" date="2022-06" db="EMBL/GenBank/DDBJ databases">
        <title>Uncovering the hologenomic basis of an extraordinary plant invasion.</title>
        <authorList>
            <person name="Bieker V.C."/>
            <person name="Martin M.D."/>
            <person name="Gilbert T."/>
            <person name="Hodgins K."/>
            <person name="Battlay P."/>
            <person name="Petersen B."/>
            <person name="Wilson J."/>
        </authorList>
    </citation>
    <scope>NUCLEOTIDE SEQUENCE</scope>
    <source>
        <strain evidence="1">AA19_3_7</strain>
        <tissue evidence="1">Leaf</tissue>
    </source>
</reference>
<feature type="non-terminal residue" evidence="1">
    <location>
        <position position="102"/>
    </location>
</feature>
<organism evidence="1 2">
    <name type="scientific">Ambrosia artemisiifolia</name>
    <name type="common">Common ragweed</name>
    <dbReference type="NCBI Taxonomy" id="4212"/>
    <lineage>
        <taxon>Eukaryota</taxon>
        <taxon>Viridiplantae</taxon>
        <taxon>Streptophyta</taxon>
        <taxon>Embryophyta</taxon>
        <taxon>Tracheophyta</taxon>
        <taxon>Spermatophyta</taxon>
        <taxon>Magnoliopsida</taxon>
        <taxon>eudicotyledons</taxon>
        <taxon>Gunneridae</taxon>
        <taxon>Pentapetalae</taxon>
        <taxon>asterids</taxon>
        <taxon>campanulids</taxon>
        <taxon>Asterales</taxon>
        <taxon>Asteraceae</taxon>
        <taxon>Asteroideae</taxon>
        <taxon>Heliantheae alliance</taxon>
        <taxon>Heliantheae</taxon>
        <taxon>Ambrosia</taxon>
    </lineage>
</organism>
<evidence type="ECO:0000313" key="1">
    <source>
        <dbReference type="EMBL" id="KAI7739871.1"/>
    </source>
</evidence>
<dbReference type="Proteomes" id="UP001206925">
    <property type="component" value="Unassembled WGS sequence"/>
</dbReference>
<keyword evidence="2" id="KW-1185">Reference proteome</keyword>
<evidence type="ECO:0000313" key="2">
    <source>
        <dbReference type="Proteomes" id="UP001206925"/>
    </source>
</evidence>
<sequence length="102" mass="11902">CLAICHTVLPEGDETPRRQIRLHIKLHCLIRRTPTMNSRNTLYHHLSDAGLEQYNYPLSSFKILKDGLWKGADSTFNCYLWVNTRSTWVYDNIPLHQQSMGT</sequence>
<protein>
    <submittedName>
        <fullName evidence="1">Uncharacterized protein</fullName>
    </submittedName>
</protein>
<comment type="caution">
    <text evidence="1">The sequence shown here is derived from an EMBL/GenBank/DDBJ whole genome shotgun (WGS) entry which is preliminary data.</text>
</comment>